<dbReference type="AlphaFoldDB" id="A0A0N4VYZ7"/>
<sequence length="75" mass="8581">MFPPSDISPTVGNPLAFRISSSTWYVAFQNIFRPFDNIVYRNNLKSSVITNILSLEMKKSTNISMYRSFQPNSSI</sequence>
<protein>
    <submittedName>
        <fullName evidence="1">Ovule protein</fullName>
    </submittedName>
</protein>
<dbReference type="WBParaSite" id="HPLM_0000251801-mRNA-1">
    <property type="protein sequence ID" value="HPLM_0000251801-mRNA-1"/>
    <property type="gene ID" value="HPLM_0000251801"/>
</dbReference>
<name>A0A0N4VYZ7_HAEPC</name>
<reference evidence="1" key="1">
    <citation type="submission" date="2017-02" db="UniProtKB">
        <authorList>
            <consortium name="WormBaseParasite"/>
        </authorList>
    </citation>
    <scope>IDENTIFICATION</scope>
</reference>
<evidence type="ECO:0000313" key="1">
    <source>
        <dbReference type="WBParaSite" id="HPLM_0000251801-mRNA-1"/>
    </source>
</evidence>
<accession>A0A0N4VYZ7</accession>
<proteinExistence type="predicted"/>
<organism evidence="1">
    <name type="scientific">Haemonchus placei</name>
    <name type="common">Barber's pole worm</name>
    <dbReference type="NCBI Taxonomy" id="6290"/>
    <lineage>
        <taxon>Eukaryota</taxon>
        <taxon>Metazoa</taxon>
        <taxon>Ecdysozoa</taxon>
        <taxon>Nematoda</taxon>
        <taxon>Chromadorea</taxon>
        <taxon>Rhabditida</taxon>
        <taxon>Rhabditina</taxon>
        <taxon>Rhabditomorpha</taxon>
        <taxon>Strongyloidea</taxon>
        <taxon>Trichostrongylidae</taxon>
        <taxon>Haemonchus</taxon>
    </lineage>
</organism>